<evidence type="ECO:0000256" key="5">
    <source>
        <dbReference type="ARBA" id="ARBA00022691"/>
    </source>
</evidence>
<dbReference type="InterPro" id="IPR036602">
    <property type="entry name" value="tRNA_yW-synthesising-like_sf"/>
</dbReference>
<evidence type="ECO:0000256" key="1">
    <source>
        <dbReference type="ARBA" id="ARBA00008569"/>
    </source>
</evidence>
<dbReference type="InterPro" id="IPR003827">
    <property type="entry name" value="tRNA_yW-synthesising"/>
</dbReference>
<dbReference type="PANTHER" id="PTHR48418:SF1">
    <property type="entry name" value="TRNA WYBUTOSINE-SYNTHESIZING PROTEIN 3"/>
    <property type="match status" value="1"/>
</dbReference>
<keyword evidence="4" id="KW-0808">Transferase</keyword>
<evidence type="ECO:0000256" key="8">
    <source>
        <dbReference type="ARBA" id="ARBA00049202"/>
    </source>
</evidence>
<keyword evidence="6" id="KW-0819">tRNA processing</keyword>
<evidence type="ECO:0000313" key="11">
    <source>
        <dbReference type="EMBL" id="KAK7206665.1"/>
    </source>
</evidence>
<dbReference type="GeneID" id="90040265"/>
<evidence type="ECO:0000256" key="2">
    <source>
        <dbReference type="ARBA" id="ARBA00012750"/>
    </source>
</evidence>
<evidence type="ECO:0000259" key="10">
    <source>
        <dbReference type="Pfam" id="PF02676"/>
    </source>
</evidence>
<comment type="similarity">
    <text evidence="1">Belongs to the TYW3 family.</text>
</comment>
<dbReference type="SUPFAM" id="SSF111278">
    <property type="entry name" value="SSo0622-like"/>
    <property type="match status" value="1"/>
</dbReference>
<organism evidence="11 12">
    <name type="scientific">Myxozyma melibiosi</name>
    <dbReference type="NCBI Taxonomy" id="54550"/>
    <lineage>
        <taxon>Eukaryota</taxon>
        <taxon>Fungi</taxon>
        <taxon>Dikarya</taxon>
        <taxon>Ascomycota</taxon>
        <taxon>Saccharomycotina</taxon>
        <taxon>Lipomycetes</taxon>
        <taxon>Lipomycetales</taxon>
        <taxon>Lipomycetaceae</taxon>
        <taxon>Myxozyma</taxon>
    </lineage>
</organism>
<dbReference type="EC" id="2.1.1.282" evidence="2"/>
<evidence type="ECO:0000256" key="6">
    <source>
        <dbReference type="ARBA" id="ARBA00022694"/>
    </source>
</evidence>
<dbReference type="Gene3D" id="3.30.1960.10">
    <property type="entry name" value="tRNA wybutosine-synthesizing-like"/>
    <property type="match status" value="1"/>
</dbReference>
<keyword evidence="12" id="KW-1185">Reference proteome</keyword>
<dbReference type="Pfam" id="PF02676">
    <property type="entry name" value="TYW3"/>
    <property type="match status" value="1"/>
</dbReference>
<accession>A0ABR1FA11</accession>
<protein>
    <recommendedName>
        <fullName evidence="2">tRNA(Phe) 7-[(3-amino-3-carboxypropyl)-4-demethylwyosine(37)-N(4)]-methyltransferase</fullName>
        <ecNumber evidence="2">2.1.1.282</ecNumber>
    </recommendedName>
    <alternativeName>
        <fullName evidence="7">tRNA(Phe) 7-((3-amino-3-carboxypropyl)-4-demethylwyosine(37)-N(4))-methyltransferase</fullName>
    </alternativeName>
</protein>
<sequence length="308" mass="34155">MPSPDEPHQQKLVFAQRKRQILDELNSPLPDLSPKGGPDVQILPLLELINRHEDLVSTSSCAGRVAVYAEGVRAKGVGKNGAGRRGDDGDDEQVNDDDEELAQAPAVLVGGKGSGGRWLYVTHDAPLAQPDFGKTWSEFLYGGLKTTTVGTDADPRDTLQRRYVHFKFEPLILHVLCADYAVAMKLLGIALAAGFRESGYNGNILAIRCSLRIDSPVGFLSPDDEDAVVPLVDDTYLAHLMAMASERFTENKRRTDRLFASIEKSMGLHPDAAKVESKEERRIRKRAEGLRKQQEMLREQTLKQEHEQ</sequence>
<reference evidence="11 12" key="1">
    <citation type="submission" date="2024-03" db="EMBL/GenBank/DDBJ databases">
        <title>Genome-scale model development and genomic sequencing of the oleaginous clade Lipomyces.</title>
        <authorList>
            <consortium name="Lawrence Berkeley National Laboratory"/>
            <person name="Czajka J.J."/>
            <person name="Han Y."/>
            <person name="Kim J."/>
            <person name="Mondo S.J."/>
            <person name="Hofstad B.A."/>
            <person name="Robles A."/>
            <person name="Haridas S."/>
            <person name="Riley R."/>
            <person name="LaButti K."/>
            <person name="Pangilinan J."/>
            <person name="Andreopoulos W."/>
            <person name="Lipzen A."/>
            <person name="Yan J."/>
            <person name="Wang M."/>
            <person name="Ng V."/>
            <person name="Grigoriev I.V."/>
            <person name="Spatafora J.W."/>
            <person name="Magnuson J.K."/>
            <person name="Baker S.E."/>
            <person name="Pomraning K.R."/>
        </authorList>
    </citation>
    <scope>NUCLEOTIDE SEQUENCE [LARGE SCALE GENOMIC DNA]</scope>
    <source>
        <strain evidence="11 12">Phaff 52-87</strain>
    </source>
</reference>
<gene>
    <name evidence="11" type="ORF">BZA70DRAFT_303289</name>
</gene>
<evidence type="ECO:0000256" key="9">
    <source>
        <dbReference type="SAM" id="MobiDB-lite"/>
    </source>
</evidence>
<dbReference type="RefSeq" id="XP_064769698.1">
    <property type="nucleotide sequence ID" value="XM_064914753.1"/>
</dbReference>
<dbReference type="PANTHER" id="PTHR48418">
    <property type="entry name" value="TRNA WYBUTOSINE-SYNTHESIZING PROTEIN 3"/>
    <property type="match status" value="1"/>
</dbReference>
<comment type="catalytic activity">
    <reaction evidence="8">
        <text>4-demethyl-7-[(3S)-3-amino-3-carboxypropyl]wyosine(37) in tRNA(Phe) + S-adenosyl-L-methionine = 7-[(3S)-3-amino-3-carboxypropyl]wyosine(37) in tRNA(Phe) + S-adenosyl-L-homocysteine + H(+)</text>
        <dbReference type="Rhea" id="RHEA:36635"/>
        <dbReference type="Rhea" id="RHEA-COMP:10378"/>
        <dbReference type="Rhea" id="RHEA-COMP:10379"/>
        <dbReference type="ChEBI" id="CHEBI:15378"/>
        <dbReference type="ChEBI" id="CHEBI:57856"/>
        <dbReference type="ChEBI" id="CHEBI:59789"/>
        <dbReference type="ChEBI" id="CHEBI:73543"/>
        <dbReference type="ChEBI" id="CHEBI:73550"/>
        <dbReference type="EC" id="2.1.1.282"/>
    </reaction>
</comment>
<evidence type="ECO:0000313" key="12">
    <source>
        <dbReference type="Proteomes" id="UP001498771"/>
    </source>
</evidence>
<feature type="domain" description="tRNA wybutosine-synthesizing protein" evidence="10">
    <location>
        <begin position="16"/>
        <end position="263"/>
    </location>
</feature>
<feature type="compositionally biased region" description="Basic and acidic residues" evidence="9">
    <location>
        <begin position="271"/>
        <end position="308"/>
    </location>
</feature>
<comment type="caution">
    <text evidence="11">The sequence shown here is derived from an EMBL/GenBank/DDBJ whole genome shotgun (WGS) entry which is preliminary data.</text>
</comment>
<dbReference type="EMBL" id="JBBJBU010000002">
    <property type="protein sequence ID" value="KAK7206665.1"/>
    <property type="molecule type" value="Genomic_DNA"/>
</dbReference>
<evidence type="ECO:0000256" key="4">
    <source>
        <dbReference type="ARBA" id="ARBA00022679"/>
    </source>
</evidence>
<name>A0ABR1FA11_9ASCO</name>
<keyword evidence="5" id="KW-0949">S-adenosyl-L-methionine</keyword>
<proteinExistence type="inferred from homology"/>
<feature type="region of interest" description="Disordered" evidence="9">
    <location>
        <begin position="76"/>
        <end position="96"/>
    </location>
</feature>
<evidence type="ECO:0000256" key="3">
    <source>
        <dbReference type="ARBA" id="ARBA00022603"/>
    </source>
</evidence>
<feature type="region of interest" description="Disordered" evidence="9">
    <location>
        <begin position="270"/>
        <end position="308"/>
    </location>
</feature>
<dbReference type="Proteomes" id="UP001498771">
    <property type="component" value="Unassembled WGS sequence"/>
</dbReference>
<keyword evidence="3" id="KW-0489">Methyltransferase</keyword>
<evidence type="ECO:0000256" key="7">
    <source>
        <dbReference type="ARBA" id="ARBA00030554"/>
    </source>
</evidence>